<dbReference type="SMART" id="SM00331">
    <property type="entry name" value="PP2C_SIG"/>
    <property type="match status" value="1"/>
</dbReference>
<dbReference type="Gene3D" id="3.30.450.40">
    <property type="match status" value="1"/>
</dbReference>
<evidence type="ECO:0000313" key="4">
    <source>
        <dbReference type="Proteomes" id="UP001304298"/>
    </source>
</evidence>
<comment type="caution">
    <text evidence="3">The sequence shown here is derived from an EMBL/GenBank/DDBJ whole genome shotgun (WGS) entry which is preliminary data.</text>
</comment>
<dbReference type="RefSeq" id="WP_323326306.1">
    <property type="nucleotide sequence ID" value="NZ_JAYFSI010000002.1"/>
</dbReference>
<dbReference type="InterPro" id="IPR003018">
    <property type="entry name" value="GAF"/>
</dbReference>
<gene>
    <name evidence="3" type="ORF">VA596_12175</name>
</gene>
<dbReference type="InterPro" id="IPR036457">
    <property type="entry name" value="PPM-type-like_dom_sf"/>
</dbReference>
<name>A0ABU5R3M1_9PSEU</name>
<organism evidence="3 4">
    <name type="scientific">Amycolatopsis heterodermiae</name>
    <dbReference type="NCBI Taxonomy" id="3110235"/>
    <lineage>
        <taxon>Bacteria</taxon>
        <taxon>Bacillati</taxon>
        <taxon>Actinomycetota</taxon>
        <taxon>Actinomycetes</taxon>
        <taxon>Pseudonocardiales</taxon>
        <taxon>Pseudonocardiaceae</taxon>
        <taxon>Amycolatopsis</taxon>
    </lineage>
</organism>
<dbReference type="InterPro" id="IPR001932">
    <property type="entry name" value="PPM-type_phosphatase-like_dom"/>
</dbReference>
<protein>
    <submittedName>
        <fullName evidence="3">SpoIIE family protein phosphatase</fullName>
    </submittedName>
</protein>
<dbReference type="Pfam" id="PF07228">
    <property type="entry name" value="SpoIIE"/>
    <property type="match status" value="1"/>
</dbReference>
<dbReference type="PANTHER" id="PTHR43156">
    <property type="entry name" value="STAGE II SPORULATION PROTEIN E-RELATED"/>
    <property type="match status" value="1"/>
</dbReference>
<dbReference type="InterPro" id="IPR052016">
    <property type="entry name" value="Bact_Sigma-Reg"/>
</dbReference>
<dbReference type="PANTHER" id="PTHR43156:SF2">
    <property type="entry name" value="STAGE II SPORULATION PROTEIN E"/>
    <property type="match status" value="1"/>
</dbReference>
<dbReference type="EMBL" id="JAYFSI010000002">
    <property type="protein sequence ID" value="MEA5360294.1"/>
    <property type="molecule type" value="Genomic_DNA"/>
</dbReference>
<feature type="domain" description="PPM-type phosphatase" evidence="2">
    <location>
        <begin position="351"/>
        <end position="567"/>
    </location>
</feature>
<reference evidence="3 4" key="1">
    <citation type="submission" date="2023-12" db="EMBL/GenBank/DDBJ databases">
        <title>Amycolatopsis sp. V23-08.</title>
        <authorList>
            <person name="Somphong A."/>
        </authorList>
    </citation>
    <scope>NUCLEOTIDE SEQUENCE [LARGE SCALE GENOMIC DNA]</scope>
    <source>
        <strain evidence="3 4">V23-08</strain>
    </source>
</reference>
<evidence type="ECO:0000256" key="1">
    <source>
        <dbReference type="ARBA" id="ARBA00022801"/>
    </source>
</evidence>
<evidence type="ECO:0000313" key="3">
    <source>
        <dbReference type="EMBL" id="MEA5360294.1"/>
    </source>
</evidence>
<proteinExistence type="predicted"/>
<evidence type="ECO:0000259" key="2">
    <source>
        <dbReference type="SMART" id="SM00331"/>
    </source>
</evidence>
<dbReference type="Pfam" id="PF13185">
    <property type="entry name" value="GAF_2"/>
    <property type="match status" value="1"/>
</dbReference>
<dbReference type="Proteomes" id="UP001304298">
    <property type="component" value="Unassembled WGS sequence"/>
</dbReference>
<keyword evidence="1" id="KW-0378">Hydrolase</keyword>
<dbReference type="Gene3D" id="3.60.40.10">
    <property type="entry name" value="PPM-type phosphatase domain"/>
    <property type="match status" value="1"/>
</dbReference>
<sequence length="572" mass="59993">MATTPQDPWTSRLHALWRAAFGAVNTKGLSDELYSGLLGLPSARAVLGARLEADGTASVTRWADDEGLRTQPAGLAADVAAWTSGRATGEVGEFSVAEVAAVAPGLAARLAATGASEFLVLEFPVAEGERAVLGLGTAAGLPAAPAVVTALHQVAEVIVATDRHASQLRELDERQAQDAILAEASLQMGASLDIDDTLRAVVRIAVPGLADGAAIHVHRDGRMVPIAVAHVDAHRERELAASLRAGRWAGEQVVRGTDPASWDEHLRPSELPEEARLPLMTISVLRAHGRDVGLLTFFHRAGSRRRPDRSFLRNLAGRAALAIDNATLYERRRRDVLSLQRHLLPAVLPEVPGLEVAATYNVADHSLEVGGDFYGLVPQPDGRATALIGDVCGRGAPAAALTGLARHTLETALEEGGSAEHAMVGLNAKMLRNDPGRFLTLATATFEPAEPSGVGLTLLTAGHPPPLVLGRDGTVRQPPCSGRLVGVLPELRLRAAAERLGPGDTLVLYTDGLTEARDDAGRFFETDLAPTLARLPGLPLPDLLAELVSGGGRYQVGDDAAVLAIRHTGAAA</sequence>
<keyword evidence="4" id="KW-1185">Reference proteome</keyword>
<dbReference type="SUPFAM" id="SSF55781">
    <property type="entry name" value="GAF domain-like"/>
    <property type="match status" value="1"/>
</dbReference>
<dbReference type="InterPro" id="IPR029016">
    <property type="entry name" value="GAF-like_dom_sf"/>
</dbReference>
<accession>A0ABU5R3M1</accession>